<dbReference type="InterPro" id="IPR036505">
    <property type="entry name" value="Amidase/PGRP_sf"/>
</dbReference>
<dbReference type="Pfam" id="PF01510">
    <property type="entry name" value="Amidase_2"/>
    <property type="match status" value="1"/>
</dbReference>
<organism evidence="12">
    <name type="scientific">Plutella xylostella</name>
    <name type="common">Diamondback moth</name>
    <name type="synonym">Plutella maculipennis</name>
    <dbReference type="NCBI Taxonomy" id="51655"/>
    <lineage>
        <taxon>Eukaryota</taxon>
        <taxon>Metazoa</taxon>
        <taxon>Ecdysozoa</taxon>
        <taxon>Arthropoda</taxon>
        <taxon>Hexapoda</taxon>
        <taxon>Insecta</taxon>
        <taxon>Pterygota</taxon>
        <taxon>Neoptera</taxon>
        <taxon>Endopterygota</taxon>
        <taxon>Lepidoptera</taxon>
        <taxon>Glossata</taxon>
        <taxon>Ditrysia</taxon>
        <taxon>Yponomeutoidea</taxon>
        <taxon>Plutellidae</taxon>
        <taxon>Plutella</taxon>
    </lineage>
</organism>
<dbReference type="GO" id="GO:0042834">
    <property type="term" value="F:peptidoglycan binding"/>
    <property type="evidence" value="ECO:0007669"/>
    <property type="project" value="InterPro"/>
</dbReference>
<dbReference type="InterPro" id="IPR002502">
    <property type="entry name" value="Amidase_domain"/>
</dbReference>
<keyword evidence="3 7" id="KW-0399">Innate immunity</keyword>
<keyword evidence="5 7" id="KW-0391">Immunity</keyword>
<dbReference type="PANTHER" id="PTHR11022:SF77">
    <property type="entry name" value="PEPTIDOGLYCAN-RECOGNITION PROTEIN LB"/>
    <property type="match status" value="1"/>
</dbReference>
<dbReference type="GO" id="GO:0045087">
    <property type="term" value="P:innate immune response"/>
    <property type="evidence" value="ECO:0007669"/>
    <property type="project" value="UniProtKB-KW"/>
</dbReference>
<dbReference type="CDD" id="cd06583">
    <property type="entry name" value="PGRP"/>
    <property type="match status" value="1"/>
</dbReference>
<evidence type="ECO:0000256" key="8">
    <source>
        <dbReference type="PIRSR" id="PIRSR037945-1"/>
    </source>
</evidence>
<dbReference type="GO" id="GO:0009253">
    <property type="term" value="P:peptidoglycan catabolic process"/>
    <property type="evidence" value="ECO:0007669"/>
    <property type="project" value="InterPro"/>
</dbReference>
<dbReference type="GO" id="GO:0008745">
    <property type="term" value="F:N-acetylmuramoyl-L-alanine amidase activity"/>
    <property type="evidence" value="ECO:0007669"/>
    <property type="project" value="InterPro"/>
</dbReference>
<dbReference type="InterPro" id="IPR006619">
    <property type="entry name" value="PGRP_domain_met/bac"/>
</dbReference>
<evidence type="ECO:0000259" key="11">
    <source>
        <dbReference type="SMART" id="SM00701"/>
    </source>
</evidence>
<protein>
    <recommendedName>
        <fullName evidence="7">Peptidoglycan-recognition protein</fullName>
    </recommendedName>
</protein>
<feature type="domain" description="Peptidoglycan recognition protein family" evidence="11">
    <location>
        <begin position="29"/>
        <end position="171"/>
    </location>
</feature>
<feature type="signal peptide" evidence="9">
    <location>
        <begin position="1"/>
        <end position="18"/>
    </location>
</feature>
<evidence type="ECO:0000256" key="5">
    <source>
        <dbReference type="ARBA" id="ARBA00022859"/>
    </source>
</evidence>
<evidence type="ECO:0000259" key="10">
    <source>
        <dbReference type="SMART" id="SM00644"/>
    </source>
</evidence>
<evidence type="ECO:0000256" key="7">
    <source>
        <dbReference type="PIRNR" id="PIRNR037945"/>
    </source>
</evidence>
<keyword evidence="6" id="KW-1015">Disulfide bond</keyword>
<evidence type="ECO:0000256" key="9">
    <source>
        <dbReference type="SAM" id="SignalP"/>
    </source>
</evidence>
<keyword evidence="4 9" id="KW-0732">Signal</keyword>
<dbReference type="SMART" id="SM00644">
    <property type="entry name" value="Ami_2"/>
    <property type="match status" value="1"/>
</dbReference>
<evidence type="ECO:0000313" key="12">
    <source>
        <dbReference type="EMBL" id="QCS60955.1"/>
    </source>
</evidence>
<dbReference type="InterPro" id="IPR017331">
    <property type="entry name" value="Peptidoglycan_recognition"/>
</dbReference>
<sequence>MALQLIVQLVSLICAVSAFPTTENSDATFTLHDRASWGAAAANDTRQLATPVPYVVLHHTYIPGACNTTQECAASMRAMQRYHMGLGWGDIGYNFCVGSDGAVYEGRGWQHIGIHAGKVNSLSIGICLIGDWRFELPPPQQLATTRALISSLVSRGAVSPQHRLVGHRQATPTECPGDRLFGEISTWDHFAAGDLKTHNMVNKLTK</sequence>
<dbReference type="AlphaFoldDB" id="A0A4V1G386"/>
<dbReference type="SUPFAM" id="SSF55846">
    <property type="entry name" value="N-acetylmuramoyl-L-alanine amidase-like"/>
    <property type="match status" value="1"/>
</dbReference>
<feature type="chain" id="PRO_5020367388" description="Peptidoglycan-recognition protein" evidence="9">
    <location>
        <begin position="19"/>
        <end position="206"/>
    </location>
</feature>
<gene>
    <name evidence="12" type="primary">PGRP2</name>
</gene>
<dbReference type="EMBL" id="MK096780">
    <property type="protein sequence ID" value="QCS60955.1"/>
    <property type="molecule type" value="mRNA"/>
</dbReference>
<evidence type="ECO:0000256" key="3">
    <source>
        <dbReference type="ARBA" id="ARBA00022588"/>
    </source>
</evidence>
<feature type="disulfide bond" evidence="8">
    <location>
        <begin position="66"/>
        <end position="72"/>
    </location>
</feature>
<reference evidence="12" key="1">
    <citation type="submission" date="2018-10" db="EMBL/GenBank/DDBJ databases">
        <authorList>
            <person name="Liu A."/>
            <person name="Liao W."/>
            <person name="Huang X."/>
            <person name="Yang Z."/>
        </authorList>
    </citation>
    <scope>NUCLEOTIDE SEQUENCE</scope>
    <source>
        <tissue evidence="12">Midgut</tissue>
    </source>
</reference>
<comment type="subunit">
    <text evidence="2">Monomer.</text>
</comment>
<feature type="domain" description="N-acetylmuramoyl-L-alanine amidase" evidence="10">
    <location>
        <begin position="41"/>
        <end position="177"/>
    </location>
</feature>
<evidence type="ECO:0000256" key="6">
    <source>
        <dbReference type="ARBA" id="ARBA00023157"/>
    </source>
</evidence>
<dbReference type="PIRSF" id="PIRSF037945">
    <property type="entry name" value="PGRPs"/>
    <property type="match status" value="1"/>
</dbReference>
<dbReference type="GO" id="GO:0008270">
    <property type="term" value="F:zinc ion binding"/>
    <property type="evidence" value="ECO:0007669"/>
    <property type="project" value="InterPro"/>
</dbReference>
<name>A0A4V1G386_PLUXY</name>
<evidence type="ECO:0000256" key="4">
    <source>
        <dbReference type="ARBA" id="ARBA00022729"/>
    </source>
</evidence>
<dbReference type="Gene3D" id="3.40.80.10">
    <property type="entry name" value="Peptidoglycan recognition protein-like"/>
    <property type="match status" value="1"/>
</dbReference>
<dbReference type="InterPro" id="IPR015510">
    <property type="entry name" value="PGRP"/>
</dbReference>
<evidence type="ECO:0000256" key="1">
    <source>
        <dbReference type="ARBA" id="ARBA00007553"/>
    </source>
</evidence>
<dbReference type="SMART" id="SM00701">
    <property type="entry name" value="PGRP"/>
    <property type="match status" value="1"/>
</dbReference>
<evidence type="ECO:0000256" key="2">
    <source>
        <dbReference type="ARBA" id="ARBA00011245"/>
    </source>
</evidence>
<accession>A0A4V1G386</accession>
<dbReference type="FunFam" id="3.40.80.10:FF:000001">
    <property type="entry name" value="Peptidoglycan recognition protein 1"/>
    <property type="match status" value="1"/>
</dbReference>
<comment type="similarity">
    <text evidence="1 7">Belongs to the N-acetylmuramoyl-L-alanine amidase 2 family.</text>
</comment>
<proteinExistence type="evidence at transcript level"/>
<dbReference type="PANTHER" id="PTHR11022">
    <property type="entry name" value="PEPTIDOGLYCAN RECOGNITION PROTEIN"/>
    <property type="match status" value="1"/>
</dbReference>